<dbReference type="GO" id="GO:0004519">
    <property type="term" value="F:endonuclease activity"/>
    <property type="evidence" value="ECO:0007669"/>
    <property type="project" value="UniProtKB-KW"/>
</dbReference>
<dbReference type="GO" id="GO:0005737">
    <property type="term" value="C:cytoplasm"/>
    <property type="evidence" value="ECO:0007669"/>
    <property type="project" value="UniProtKB-SubCell"/>
</dbReference>
<proteinExistence type="inferred from homology"/>
<comment type="similarity">
    <text evidence="3">Belongs to the translin family.</text>
</comment>
<name>A0A553NBC7_TIGCA</name>
<organism evidence="18 19">
    <name type="scientific">Tigriopus californicus</name>
    <name type="common">Marine copepod</name>
    <dbReference type="NCBI Taxonomy" id="6832"/>
    <lineage>
        <taxon>Eukaryota</taxon>
        <taxon>Metazoa</taxon>
        <taxon>Ecdysozoa</taxon>
        <taxon>Arthropoda</taxon>
        <taxon>Crustacea</taxon>
        <taxon>Multicrustacea</taxon>
        <taxon>Hexanauplia</taxon>
        <taxon>Copepoda</taxon>
        <taxon>Harpacticoida</taxon>
        <taxon>Harpacticidae</taxon>
        <taxon>Tigriopus</taxon>
    </lineage>
</organism>
<evidence type="ECO:0000256" key="4">
    <source>
        <dbReference type="ARBA" id="ARBA00011685"/>
    </source>
</evidence>
<keyword evidence="11" id="KW-0238">DNA-binding</keyword>
<evidence type="ECO:0000256" key="11">
    <source>
        <dbReference type="ARBA" id="ARBA00023125"/>
    </source>
</evidence>
<evidence type="ECO:0000256" key="13">
    <source>
        <dbReference type="ARBA" id="ARBA00025374"/>
    </source>
</evidence>
<sequence>MANVSEVFRDYAESIEAEHEVREKVRDKLRVIETLARESSAMLQHVHQPSGFAKIADITAQAERHLVDQIRPALAELSSSVPASQFYRYYAMFNYTLMRLCHLCSLIHFLKEGQLLTRAATAQDWLQIGQSRADGFYLEVDDYLGGLIQTSNELARFAVNCVTNQDFERPVQICEFLSTLLAGFRLLNLKNDNLRKKFDSLKYDMKKVEEVVYDLSIRGLTKSPPTGALEDKGTSPNPSQGTPNAEGDDGPVKPQDG</sequence>
<dbReference type="Gene3D" id="1.20.58.200">
    <property type="entry name" value="Translin, domain 2"/>
    <property type="match status" value="1"/>
</dbReference>
<dbReference type="PANTHER" id="PTHR10741">
    <property type="entry name" value="TRANSLIN AND TRANSLIN ASSOCIATED PROTEIN X"/>
    <property type="match status" value="1"/>
</dbReference>
<evidence type="ECO:0000256" key="12">
    <source>
        <dbReference type="ARBA" id="ARBA00023242"/>
    </source>
</evidence>
<comment type="subunit">
    <text evidence="4">Ring-shaped heterooctamer of six TSN and two TSNAX subunits, DNA/RNA binding occurs inside the ring.</text>
</comment>
<dbReference type="InterPro" id="IPR016068">
    <property type="entry name" value="Translin_N"/>
</dbReference>
<dbReference type="CDD" id="cd14819">
    <property type="entry name" value="Translin"/>
    <property type="match status" value="1"/>
</dbReference>
<keyword evidence="16" id="KW-0460">Magnesium</keyword>
<dbReference type="GO" id="GO:0043565">
    <property type="term" value="F:sequence-specific DNA binding"/>
    <property type="evidence" value="ECO:0007669"/>
    <property type="project" value="InterPro"/>
</dbReference>
<evidence type="ECO:0000256" key="5">
    <source>
        <dbReference type="ARBA" id="ARBA00022196"/>
    </source>
</evidence>
<dbReference type="GO" id="GO:0003723">
    <property type="term" value="F:RNA binding"/>
    <property type="evidence" value="ECO:0007669"/>
    <property type="project" value="UniProtKB-KW"/>
</dbReference>
<evidence type="ECO:0000256" key="17">
    <source>
        <dbReference type="SAM" id="MobiDB-lite"/>
    </source>
</evidence>
<evidence type="ECO:0000256" key="16">
    <source>
        <dbReference type="PIRSR" id="PIRSR602848-1"/>
    </source>
</evidence>
<dbReference type="InterPro" id="IPR036081">
    <property type="entry name" value="Translin_sf"/>
</dbReference>
<keyword evidence="8" id="KW-0255">Endonuclease</keyword>
<dbReference type="Proteomes" id="UP000318571">
    <property type="component" value="Chromosome 10"/>
</dbReference>
<comment type="function">
    <text evidence="14">Exhibits both single-stranded and double-stranded endoribonuclease activity. May act as an activator of RNA-induced silencing complex (RISC) by facilitating endonucleolytic cleavage of the siRNA passenger strand.</text>
</comment>
<keyword evidence="12" id="KW-0539">Nucleus</keyword>
<evidence type="ECO:0000313" key="19">
    <source>
        <dbReference type="Proteomes" id="UP000318571"/>
    </source>
</evidence>
<dbReference type="AlphaFoldDB" id="A0A553NBC7"/>
<reference evidence="18 19" key="1">
    <citation type="journal article" date="2018" name="Nat. Ecol. Evol.">
        <title>Genomic signatures of mitonuclear coevolution across populations of Tigriopus californicus.</title>
        <authorList>
            <person name="Barreto F.S."/>
            <person name="Watson E.T."/>
            <person name="Lima T.G."/>
            <person name="Willett C.S."/>
            <person name="Edmands S."/>
            <person name="Li W."/>
            <person name="Burton R.S."/>
        </authorList>
    </citation>
    <scope>NUCLEOTIDE SEQUENCE [LARGE SCALE GENOMIC DNA]</scope>
    <source>
        <strain evidence="18 19">San Diego</strain>
    </source>
</reference>
<evidence type="ECO:0000256" key="8">
    <source>
        <dbReference type="ARBA" id="ARBA00022759"/>
    </source>
</evidence>
<keyword evidence="7" id="KW-0540">Nuclease</keyword>
<comment type="function">
    <text evidence="13">DNA-binding protein that specifically recognizes consensus sequences at the breakpoint junctions in chromosomal translocations, mostly involving immunoglobulin (Ig)/T-cell receptor gene segments. Seems to recognize single-stranded DNA ends generated by staggered breaks occurring at recombination hot spots.</text>
</comment>
<protein>
    <recommendedName>
        <fullName evidence="5">Translin</fullName>
    </recommendedName>
    <alternativeName>
        <fullName evidence="15">Component 3 of promoter of RISC</fullName>
    </alternativeName>
</protein>
<dbReference type="InterPro" id="IPR002848">
    <property type="entry name" value="Translin_fam"/>
</dbReference>
<dbReference type="Pfam" id="PF01997">
    <property type="entry name" value="Translin"/>
    <property type="match status" value="1"/>
</dbReference>
<evidence type="ECO:0000256" key="1">
    <source>
        <dbReference type="ARBA" id="ARBA00004123"/>
    </source>
</evidence>
<keyword evidence="6" id="KW-0963">Cytoplasm</keyword>
<evidence type="ECO:0000256" key="2">
    <source>
        <dbReference type="ARBA" id="ARBA00004496"/>
    </source>
</evidence>
<evidence type="ECO:0000256" key="6">
    <source>
        <dbReference type="ARBA" id="ARBA00022490"/>
    </source>
</evidence>
<comment type="caution">
    <text evidence="18">The sequence shown here is derived from an EMBL/GenBank/DDBJ whole genome shotgun (WGS) entry which is preliminary data.</text>
</comment>
<evidence type="ECO:0000256" key="9">
    <source>
        <dbReference type="ARBA" id="ARBA00022801"/>
    </source>
</evidence>
<dbReference type="EMBL" id="VCGU01000458">
    <property type="protein sequence ID" value="TRY62741.1"/>
    <property type="molecule type" value="Genomic_DNA"/>
</dbReference>
<feature type="binding site" evidence="16">
    <location>
        <position position="153"/>
    </location>
    <ligand>
        <name>Mg(2+)</name>
        <dbReference type="ChEBI" id="CHEBI:18420"/>
    </ligand>
</feature>
<dbReference type="InterPro" id="IPR016069">
    <property type="entry name" value="Translin_C"/>
</dbReference>
<evidence type="ECO:0000256" key="15">
    <source>
        <dbReference type="ARBA" id="ARBA00030513"/>
    </source>
</evidence>
<dbReference type="OrthoDB" id="829at2759"/>
<dbReference type="GO" id="GO:0046872">
    <property type="term" value="F:metal ion binding"/>
    <property type="evidence" value="ECO:0007669"/>
    <property type="project" value="UniProtKB-KW"/>
</dbReference>
<dbReference type="OMA" id="DAFHFTI"/>
<evidence type="ECO:0000256" key="14">
    <source>
        <dbReference type="ARBA" id="ARBA00025410"/>
    </source>
</evidence>
<dbReference type="FunFam" id="1.20.58.200:FF:000002">
    <property type="entry name" value="Putative translin"/>
    <property type="match status" value="1"/>
</dbReference>
<dbReference type="GO" id="GO:0003697">
    <property type="term" value="F:single-stranded DNA binding"/>
    <property type="evidence" value="ECO:0007669"/>
    <property type="project" value="InterPro"/>
</dbReference>
<dbReference type="GO" id="GO:0016070">
    <property type="term" value="P:RNA metabolic process"/>
    <property type="evidence" value="ECO:0007669"/>
    <property type="project" value="InterPro"/>
</dbReference>
<keyword evidence="10" id="KW-0694">RNA-binding</keyword>
<accession>A0A553NBC7</accession>
<comment type="subcellular location">
    <subcellularLocation>
        <location evidence="2">Cytoplasm</location>
    </subcellularLocation>
    <subcellularLocation>
        <location evidence="1">Nucleus</location>
    </subcellularLocation>
</comment>
<keyword evidence="19" id="KW-1185">Reference proteome</keyword>
<dbReference type="GO" id="GO:0005634">
    <property type="term" value="C:nucleus"/>
    <property type="evidence" value="ECO:0007669"/>
    <property type="project" value="UniProtKB-SubCell"/>
</dbReference>
<dbReference type="STRING" id="6832.A0A553NBC7"/>
<evidence type="ECO:0000256" key="10">
    <source>
        <dbReference type="ARBA" id="ARBA00022884"/>
    </source>
</evidence>
<evidence type="ECO:0000256" key="7">
    <source>
        <dbReference type="ARBA" id="ARBA00022722"/>
    </source>
</evidence>
<keyword evidence="9" id="KW-0378">Hydrolase</keyword>
<feature type="region of interest" description="Disordered" evidence="17">
    <location>
        <begin position="219"/>
        <end position="257"/>
    </location>
</feature>
<feature type="compositionally biased region" description="Polar residues" evidence="17">
    <location>
        <begin position="234"/>
        <end position="243"/>
    </location>
</feature>
<dbReference type="Gene3D" id="1.20.58.190">
    <property type="entry name" value="Translin, domain 1"/>
    <property type="match status" value="1"/>
</dbReference>
<dbReference type="SUPFAM" id="SSF74784">
    <property type="entry name" value="Translin"/>
    <property type="match status" value="1"/>
</dbReference>
<gene>
    <name evidence="18" type="ORF">TCAL_02096</name>
</gene>
<dbReference type="GO" id="GO:0016787">
    <property type="term" value="F:hydrolase activity"/>
    <property type="evidence" value="ECO:0007669"/>
    <property type="project" value="UniProtKB-KW"/>
</dbReference>
<evidence type="ECO:0000313" key="18">
    <source>
        <dbReference type="EMBL" id="TRY62741.1"/>
    </source>
</evidence>
<evidence type="ECO:0000256" key="3">
    <source>
        <dbReference type="ARBA" id="ARBA00005902"/>
    </source>
</evidence>
<dbReference type="FunFam" id="1.20.58.190:FF:000001">
    <property type="entry name" value="Translin"/>
    <property type="match status" value="1"/>
</dbReference>
<dbReference type="InterPro" id="IPR033956">
    <property type="entry name" value="Translin"/>
</dbReference>
<keyword evidence="16" id="KW-0479">Metal-binding</keyword>